<reference evidence="1 2" key="1">
    <citation type="submission" date="2019-06" db="EMBL/GenBank/DDBJ databases">
        <title>Sequencing the genomes of 1000 actinobacteria strains.</title>
        <authorList>
            <person name="Klenk H.-P."/>
        </authorList>
    </citation>
    <scope>NUCLEOTIDE SEQUENCE [LARGE SCALE GENOMIC DNA]</scope>
    <source>
        <strain evidence="1 2">DSM 102131</strain>
    </source>
</reference>
<dbReference type="EMBL" id="VIXA01000002">
    <property type="protein sequence ID" value="TWG23392.1"/>
    <property type="molecule type" value="Genomic_DNA"/>
</dbReference>
<proteinExistence type="predicted"/>
<protein>
    <recommendedName>
        <fullName evidence="3">Excreted virulence factor EspC (Type VII ESX diderm)</fullName>
    </recommendedName>
</protein>
<dbReference type="AlphaFoldDB" id="A0A561WHN5"/>
<sequence>MPLPSVDVVLTEGARVDGEPVQVRAAVLREVAGGLADEAYALAHGLVGVPGLVVAAAEWRAAAALTRLESAVHDRHGALAARVAEAGCALRAAADGYDAADDRAAGRLAGLPR</sequence>
<gene>
    <name evidence="1" type="ORF">FHX75_121944</name>
</gene>
<evidence type="ECO:0000313" key="2">
    <source>
        <dbReference type="Proteomes" id="UP000319927"/>
    </source>
</evidence>
<accession>A0A561WHN5</accession>
<dbReference type="Proteomes" id="UP000319927">
    <property type="component" value="Unassembled WGS sequence"/>
</dbReference>
<keyword evidence="2" id="KW-1185">Reference proteome</keyword>
<organism evidence="1 2">
    <name type="scientific">Micromonospora palomenae</name>
    <dbReference type="NCBI Taxonomy" id="1461247"/>
    <lineage>
        <taxon>Bacteria</taxon>
        <taxon>Bacillati</taxon>
        <taxon>Actinomycetota</taxon>
        <taxon>Actinomycetes</taxon>
        <taxon>Micromonosporales</taxon>
        <taxon>Micromonosporaceae</taxon>
        <taxon>Micromonospora</taxon>
    </lineage>
</organism>
<comment type="caution">
    <text evidence="1">The sequence shown here is derived from an EMBL/GenBank/DDBJ whole genome shotgun (WGS) entry which is preliminary data.</text>
</comment>
<evidence type="ECO:0000313" key="1">
    <source>
        <dbReference type="EMBL" id="TWG23392.1"/>
    </source>
</evidence>
<name>A0A561WHN5_9ACTN</name>
<evidence type="ECO:0008006" key="3">
    <source>
        <dbReference type="Google" id="ProtNLM"/>
    </source>
</evidence>